<dbReference type="Gene3D" id="1.10.20.10">
    <property type="entry name" value="Histone, subunit A"/>
    <property type="match status" value="1"/>
</dbReference>
<dbReference type="PRINTS" id="PR00623">
    <property type="entry name" value="HISTONEH4"/>
</dbReference>
<evidence type="ECO:0000313" key="10">
    <source>
        <dbReference type="Proteomes" id="UP001280121"/>
    </source>
</evidence>
<dbReference type="InterPro" id="IPR009072">
    <property type="entry name" value="Histone-fold"/>
</dbReference>
<keyword evidence="7 8" id="KW-0544">Nucleosome core</keyword>
<comment type="caution">
    <text evidence="9">The sequence shown here is derived from an EMBL/GenBank/DDBJ whole genome shotgun (WGS) entry which is preliminary data.</text>
</comment>
<dbReference type="AlphaFoldDB" id="A0AAD9TK05"/>
<dbReference type="SMART" id="SM00417">
    <property type="entry name" value="H4"/>
    <property type="match status" value="1"/>
</dbReference>
<dbReference type="CDD" id="cd22912">
    <property type="entry name" value="HFD_H4"/>
    <property type="match status" value="1"/>
</dbReference>
<gene>
    <name evidence="9" type="ORF">Ddye_032228</name>
</gene>
<dbReference type="PANTHER" id="PTHR10484">
    <property type="entry name" value="HISTONE H4"/>
    <property type="match status" value="1"/>
</dbReference>
<sequence length="378" mass="43562">MNKFLRDNIQVITKPTIRHLARRGGVKRISGLIYEETRRVLKFFLENVIRNAITYTVHARRKMVTTMDDMYVLKREDDRLTGLLSVQRAHCHDQYLGLLGFVGHNKRELLSNLKDRIWKKVRGWNGKLLSTGGKEVIQLIPTYSMNLFQLPSGLLNEIHKVCNKFWWGSNDTEQKIHWASWVKLCKGKDVRGLGFRNLITFNRALLAKQIWRLEKHLDSMAVKVLNGCYFPSCPVLEADVKNKGSLLWQSLFWGRGLIDVGSRWRVRQSDKLPILMIIGSCVRFPSSWNAPLIRDILLEDDVREILAIPLSVSQSKDILCWHYTSDVVNDNVKWQPPDANLYKINTDATALGKRRIVGVGVVIRDHLGQVMDKAVLKL</sequence>
<keyword evidence="5 8" id="KW-0238">DNA-binding</keyword>
<dbReference type="GO" id="GO:0005634">
    <property type="term" value="C:nucleus"/>
    <property type="evidence" value="ECO:0007669"/>
    <property type="project" value="UniProtKB-SubCell"/>
</dbReference>
<comment type="subunit">
    <text evidence="8">The nucleosome is a histone octamer containing two molecules each of H2A, H2B, H3 and H4 assembled in one H3-H4 heterotetramer and two H2A-H2B heterodimers. The octamer wraps approximately 147 bp of DNA.</text>
</comment>
<evidence type="ECO:0000256" key="5">
    <source>
        <dbReference type="ARBA" id="ARBA00023125"/>
    </source>
</evidence>
<protein>
    <recommendedName>
        <fullName evidence="8">Histone H4</fullName>
    </recommendedName>
</protein>
<dbReference type="EMBL" id="JANJYI010000009">
    <property type="protein sequence ID" value="KAK2637436.1"/>
    <property type="molecule type" value="Genomic_DNA"/>
</dbReference>
<evidence type="ECO:0000256" key="3">
    <source>
        <dbReference type="ARBA" id="ARBA00006564"/>
    </source>
</evidence>
<dbReference type="GO" id="GO:0046982">
    <property type="term" value="F:protein heterodimerization activity"/>
    <property type="evidence" value="ECO:0007669"/>
    <property type="project" value="InterPro"/>
</dbReference>
<comment type="similarity">
    <text evidence="3 8">Belongs to the histone H4 family.</text>
</comment>
<evidence type="ECO:0000256" key="8">
    <source>
        <dbReference type="RuleBase" id="RU000528"/>
    </source>
</evidence>
<evidence type="ECO:0000256" key="7">
    <source>
        <dbReference type="ARBA" id="ARBA00023269"/>
    </source>
</evidence>
<dbReference type="GO" id="GO:0030527">
    <property type="term" value="F:structural constituent of chromatin"/>
    <property type="evidence" value="ECO:0007669"/>
    <property type="project" value="InterPro"/>
</dbReference>
<evidence type="ECO:0000256" key="6">
    <source>
        <dbReference type="ARBA" id="ARBA00023242"/>
    </source>
</evidence>
<organism evidence="9 10">
    <name type="scientific">Dipteronia dyeriana</name>
    <dbReference type="NCBI Taxonomy" id="168575"/>
    <lineage>
        <taxon>Eukaryota</taxon>
        <taxon>Viridiplantae</taxon>
        <taxon>Streptophyta</taxon>
        <taxon>Embryophyta</taxon>
        <taxon>Tracheophyta</taxon>
        <taxon>Spermatophyta</taxon>
        <taxon>Magnoliopsida</taxon>
        <taxon>eudicotyledons</taxon>
        <taxon>Gunneridae</taxon>
        <taxon>Pentapetalae</taxon>
        <taxon>rosids</taxon>
        <taxon>malvids</taxon>
        <taxon>Sapindales</taxon>
        <taxon>Sapindaceae</taxon>
        <taxon>Hippocastanoideae</taxon>
        <taxon>Acereae</taxon>
        <taxon>Dipteronia</taxon>
    </lineage>
</organism>
<comment type="function">
    <text evidence="8">Core component of nucleosome. Nucleosomes wrap and compact DNA into chromatin, limiting DNA accessibility to the cellular machineries which require DNA as a template. Histones thereby play a central role in transcription regulation, DNA repair, DNA replication and chromosomal stability. DNA accessibility is regulated via a complex set of post-translational modifications of histones, also called histone code, and nucleosome remodeling.</text>
</comment>
<keyword evidence="6 8" id="KW-0539">Nucleus</keyword>
<evidence type="ECO:0000313" key="9">
    <source>
        <dbReference type="EMBL" id="KAK2637436.1"/>
    </source>
</evidence>
<dbReference type="Proteomes" id="UP001280121">
    <property type="component" value="Unassembled WGS sequence"/>
</dbReference>
<evidence type="ECO:0000256" key="1">
    <source>
        <dbReference type="ARBA" id="ARBA00004123"/>
    </source>
</evidence>
<keyword evidence="10" id="KW-1185">Reference proteome</keyword>
<dbReference type="SUPFAM" id="SSF47113">
    <property type="entry name" value="Histone-fold"/>
    <property type="match status" value="1"/>
</dbReference>
<name>A0AAD9TK05_9ROSI</name>
<reference evidence="9" key="1">
    <citation type="journal article" date="2023" name="Plant J.">
        <title>Genome sequences and population genomics provide insights into the demographic history, inbreeding, and mutation load of two 'living fossil' tree species of Dipteronia.</title>
        <authorList>
            <person name="Feng Y."/>
            <person name="Comes H.P."/>
            <person name="Chen J."/>
            <person name="Zhu S."/>
            <person name="Lu R."/>
            <person name="Zhang X."/>
            <person name="Li P."/>
            <person name="Qiu J."/>
            <person name="Olsen K.M."/>
            <person name="Qiu Y."/>
        </authorList>
    </citation>
    <scope>NUCLEOTIDE SEQUENCE</scope>
    <source>
        <strain evidence="9">KIB01</strain>
    </source>
</reference>
<keyword evidence="4 8" id="KW-0158">Chromosome</keyword>
<dbReference type="InterPro" id="IPR001951">
    <property type="entry name" value="Histone_H4"/>
</dbReference>
<comment type="subcellular location">
    <subcellularLocation>
        <location evidence="2">Chromosome</location>
    </subcellularLocation>
    <subcellularLocation>
        <location evidence="1">Nucleus</location>
    </subcellularLocation>
</comment>
<dbReference type="GO" id="GO:0003677">
    <property type="term" value="F:DNA binding"/>
    <property type="evidence" value="ECO:0007669"/>
    <property type="project" value="UniProtKB-KW"/>
</dbReference>
<evidence type="ECO:0000256" key="4">
    <source>
        <dbReference type="ARBA" id="ARBA00022454"/>
    </source>
</evidence>
<proteinExistence type="inferred from homology"/>
<dbReference type="GO" id="GO:0000786">
    <property type="term" value="C:nucleosome"/>
    <property type="evidence" value="ECO:0007669"/>
    <property type="project" value="UniProtKB-KW"/>
</dbReference>
<evidence type="ECO:0000256" key="2">
    <source>
        <dbReference type="ARBA" id="ARBA00004286"/>
    </source>
</evidence>
<accession>A0AAD9TK05</accession>